<keyword evidence="1 5" id="KW-0963">Cytoplasm</keyword>
<feature type="compositionally biased region" description="Acidic residues" evidence="6">
    <location>
        <begin position="101"/>
        <end position="110"/>
    </location>
</feature>
<proteinExistence type="inferred from homology"/>
<keyword evidence="4" id="KW-0175">Coiled coil</keyword>
<evidence type="ECO:0000256" key="6">
    <source>
        <dbReference type="SAM" id="MobiDB-lite"/>
    </source>
</evidence>
<dbReference type="InterPro" id="IPR013906">
    <property type="entry name" value="eIF3j"/>
</dbReference>
<evidence type="ECO:0000256" key="2">
    <source>
        <dbReference type="ARBA" id="ARBA00022540"/>
    </source>
</evidence>
<dbReference type="EMBL" id="RIBY02002123">
    <property type="protein sequence ID" value="KAH9825411.1"/>
    <property type="molecule type" value="Genomic_DNA"/>
</dbReference>
<feature type="region of interest" description="Disordered" evidence="6">
    <location>
        <begin position="231"/>
        <end position="253"/>
    </location>
</feature>
<feature type="compositionally biased region" description="Basic and acidic residues" evidence="6">
    <location>
        <begin position="111"/>
        <end position="121"/>
    </location>
</feature>
<comment type="function">
    <text evidence="5">Component of the eukaryotic translation initiation factor 3 (eIF-3) complex, which is involved in protein synthesis of a specialized repertoire of mRNAs and, together with other initiation factors, stimulates binding of mRNA and methionyl-tRNAi to the 40S ribosome. The eIF-3 complex specifically targets and initiates translation of a subset of mRNAs involved in cell proliferation.</text>
</comment>
<feature type="compositionally biased region" description="Basic and acidic residues" evidence="6">
    <location>
        <begin position="231"/>
        <end position="240"/>
    </location>
</feature>
<dbReference type="GO" id="GO:0005852">
    <property type="term" value="C:eukaryotic translation initiation factor 3 complex"/>
    <property type="evidence" value="ECO:0007669"/>
    <property type="project" value="UniProtKB-UniRule"/>
</dbReference>
<comment type="subunit">
    <text evidence="5">Component of the eukaryotic translation initiation factor 3 (eIF-3) complex.</text>
</comment>
<keyword evidence="3 5" id="KW-0648">Protein biosynthesis</keyword>
<evidence type="ECO:0000256" key="5">
    <source>
        <dbReference type="HAMAP-Rule" id="MF_03009"/>
    </source>
</evidence>
<dbReference type="Gene3D" id="1.10.246.60">
    <property type="entry name" value="Eukaryotic translation initiation factor 3 like domains"/>
    <property type="match status" value="1"/>
</dbReference>
<dbReference type="Proteomes" id="UP001138500">
    <property type="component" value="Unassembled WGS sequence"/>
</dbReference>
<dbReference type="PANTHER" id="PTHR21681:SF0">
    <property type="entry name" value="EUKARYOTIC TRANSLATION INITIATION FACTOR 3 SUBUNIT J"/>
    <property type="match status" value="1"/>
</dbReference>
<organism evidence="7 8">
    <name type="scientific">Teratosphaeria destructans</name>
    <dbReference type="NCBI Taxonomy" id="418781"/>
    <lineage>
        <taxon>Eukaryota</taxon>
        <taxon>Fungi</taxon>
        <taxon>Dikarya</taxon>
        <taxon>Ascomycota</taxon>
        <taxon>Pezizomycotina</taxon>
        <taxon>Dothideomycetes</taxon>
        <taxon>Dothideomycetidae</taxon>
        <taxon>Mycosphaerellales</taxon>
        <taxon>Teratosphaeriaceae</taxon>
        <taxon>Teratosphaeria</taxon>
    </lineage>
</organism>
<evidence type="ECO:0000256" key="3">
    <source>
        <dbReference type="ARBA" id="ARBA00022917"/>
    </source>
</evidence>
<comment type="subcellular location">
    <subcellularLocation>
        <location evidence="5">Cytoplasm</location>
    </subcellularLocation>
</comment>
<dbReference type="GO" id="GO:0003743">
    <property type="term" value="F:translation initiation factor activity"/>
    <property type="evidence" value="ECO:0007669"/>
    <property type="project" value="UniProtKB-UniRule"/>
</dbReference>
<accession>A0A9W7W0B2</accession>
<dbReference type="GO" id="GO:0016282">
    <property type="term" value="C:eukaryotic 43S preinitiation complex"/>
    <property type="evidence" value="ECO:0007669"/>
    <property type="project" value="UniProtKB-UniRule"/>
</dbReference>
<sequence>MAPSKAQTSWDDEESSGSESSGPAQPVVAARRSKFDDEEDEDVVDDWDAEPDSEEEREKAKKAAEAKAKAEAEAKANHKSKAQRRQERIAENMAKKQGLLEDSDEEEETEAEKRARLRETEQASDLAAAEDMFGNIGINPNRSAKPVTVVDEKDPGSAVDLSSMKLFKPETAAQFAKLRETLVPLLNANSKKPQYALFMPEFCKQISKDLTSDQIKKVASALTTLSNEKLKEEKAADKGGKKTKAAKTKTTLNASRNVASAADTFDYGDDGLDDDDFM</sequence>
<evidence type="ECO:0000256" key="4">
    <source>
        <dbReference type="ARBA" id="ARBA00023054"/>
    </source>
</evidence>
<evidence type="ECO:0000256" key="1">
    <source>
        <dbReference type="ARBA" id="ARBA00022490"/>
    </source>
</evidence>
<gene>
    <name evidence="5" type="primary">HCR1</name>
    <name evidence="7" type="ORF">Tdes44962_MAKER04251</name>
</gene>
<keyword evidence="8" id="KW-1185">Reference proteome</keyword>
<dbReference type="Pfam" id="PF08597">
    <property type="entry name" value="eIF3_subunit"/>
    <property type="match status" value="1"/>
</dbReference>
<feature type="compositionally biased region" description="Basic and acidic residues" evidence="6">
    <location>
        <begin position="56"/>
        <end position="76"/>
    </location>
</feature>
<dbReference type="FunFam" id="1.10.246.60:FF:000003">
    <property type="entry name" value="Eukaryotic translation initiation factor 3 subunit J"/>
    <property type="match status" value="1"/>
</dbReference>
<dbReference type="OrthoDB" id="20381at2759"/>
<dbReference type="PANTHER" id="PTHR21681">
    <property type="entry name" value="EUKARYOTIC TRANSLATION INITIATION FACTOR 3 SUBUNIT J"/>
    <property type="match status" value="1"/>
</dbReference>
<dbReference type="HAMAP" id="MF_03009">
    <property type="entry name" value="eIF3j"/>
    <property type="match status" value="1"/>
</dbReference>
<evidence type="ECO:0000313" key="8">
    <source>
        <dbReference type="Proteomes" id="UP001138500"/>
    </source>
</evidence>
<feature type="region of interest" description="Disordered" evidence="6">
    <location>
        <begin position="1"/>
        <end position="153"/>
    </location>
</feature>
<dbReference type="GO" id="GO:0001732">
    <property type="term" value="P:formation of cytoplasmic translation initiation complex"/>
    <property type="evidence" value="ECO:0007669"/>
    <property type="project" value="UniProtKB-UniRule"/>
</dbReference>
<dbReference type="GO" id="GO:0033290">
    <property type="term" value="C:eukaryotic 48S preinitiation complex"/>
    <property type="evidence" value="ECO:0007669"/>
    <property type="project" value="UniProtKB-UniRule"/>
</dbReference>
<evidence type="ECO:0000313" key="7">
    <source>
        <dbReference type="EMBL" id="KAH9825411.1"/>
    </source>
</evidence>
<feature type="compositionally biased region" description="Acidic residues" evidence="6">
    <location>
        <begin position="36"/>
        <end position="55"/>
    </location>
</feature>
<reference evidence="7 8" key="1">
    <citation type="journal article" date="2018" name="IMA Fungus">
        <title>IMA Genome-F 10: Nine draft genome sequences of Claviceps purpurea s.lat., including C. arundinis, C. humidiphila, and C. cf. spartinae, pseudomolecules for the pitch canker pathogen Fusarium circinatum, draft genome of Davidsoniella eucalypti, Grosmannia galeiformis, Quambalaria eucalypti, and Teratosphaeria destructans.</title>
        <authorList>
            <person name="Wingfield B.D."/>
            <person name="Liu M."/>
            <person name="Nguyen H.D."/>
            <person name="Lane F.A."/>
            <person name="Morgan S.W."/>
            <person name="De Vos L."/>
            <person name="Wilken P.M."/>
            <person name="Duong T.A."/>
            <person name="Aylward J."/>
            <person name="Coetzee M.P."/>
            <person name="Dadej K."/>
            <person name="De Beer Z.W."/>
            <person name="Findlay W."/>
            <person name="Havenga M."/>
            <person name="Kolarik M."/>
            <person name="Menzies J.G."/>
            <person name="Naidoo K."/>
            <person name="Pochopski O."/>
            <person name="Shoukouhi P."/>
            <person name="Santana Q.C."/>
            <person name="Seifert K.A."/>
            <person name="Soal N."/>
            <person name="Steenkamp E.T."/>
            <person name="Tatham C.T."/>
            <person name="van der Nest M.A."/>
            <person name="Wingfield M.J."/>
        </authorList>
    </citation>
    <scope>NUCLEOTIDE SEQUENCE [LARGE SCALE GENOMIC DNA]</scope>
    <source>
        <strain evidence="7">CMW44962</strain>
    </source>
</reference>
<protein>
    <recommendedName>
        <fullName evidence="5">Eukaryotic translation initiation factor 3 subunit J</fullName>
        <shortName evidence="5">eIF3j</shortName>
    </recommendedName>
    <alternativeName>
        <fullName evidence="5">Eukaryotic translation initiation factor 3 30 kDa subunit homolog</fullName>
        <shortName evidence="5">eIF-3 30 kDa subunit homolog</shortName>
    </alternativeName>
</protein>
<reference evidence="7 8" key="2">
    <citation type="journal article" date="2021" name="Curr. Genet.">
        <title>Genetic response to nitrogen starvation in the aggressive Eucalyptus foliar pathogen Teratosphaeria destructans.</title>
        <authorList>
            <person name="Havenga M."/>
            <person name="Wingfield B.D."/>
            <person name="Wingfield M.J."/>
            <person name="Dreyer L.L."/>
            <person name="Roets F."/>
            <person name="Aylward J."/>
        </authorList>
    </citation>
    <scope>NUCLEOTIDE SEQUENCE [LARGE SCALE GENOMIC DNA]</scope>
    <source>
        <strain evidence="7">CMW44962</strain>
    </source>
</reference>
<dbReference type="AlphaFoldDB" id="A0A9W7W0B2"/>
<dbReference type="InterPro" id="IPR023194">
    <property type="entry name" value="eIF3-like_dom_sf"/>
</dbReference>
<comment type="caution">
    <text evidence="7">The sequence shown here is derived from an EMBL/GenBank/DDBJ whole genome shotgun (WGS) entry which is preliminary data.</text>
</comment>
<keyword evidence="2 5" id="KW-0396">Initiation factor</keyword>
<name>A0A9W7W0B2_9PEZI</name>
<comment type="similarity">
    <text evidence="5">Belongs to the eIF-3 subunit J family.</text>
</comment>
<feature type="compositionally biased region" description="Basic and acidic residues" evidence="6">
    <location>
        <begin position="84"/>
        <end position="94"/>
    </location>
</feature>